<evidence type="ECO:0000256" key="5">
    <source>
        <dbReference type="ARBA" id="ARBA00023136"/>
    </source>
</evidence>
<comment type="caution">
    <text evidence="8">The sequence shown here is derived from an EMBL/GenBank/DDBJ whole genome shotgun (WGS) entry which is preliminary data.</text>
</comment>
<keyword evidence="2" id="KW-1003">Cell membrane</keyword>
<accession>A0ABX2XSV6</accession>
<protein>
    <recommendedName>
        <fullName evidence="7">Polysaccharide chain length determinant N-terminal domain-containing protein</fullName>
    </recommendedName>
</protein>
<dbReference type="SUPFAM" id="SSF160355">
    <property type="entry name" value="Bacterial polysaccharide co-polymerase-like"/>
    <property type="match status" value="1"/>
</dbReference>
<proteinExistence type="predicted"/>
<dbReference type="Pfam" id="PF02706">
    <property type="entry name" value="Wzz"/>
    <property type="match status" value="1"/>
</dbReference>
<evidence type="ECO:0000256" key="4">
    <source>
        <dbReference type="ARBA" id="ARBA00022989"/>
    </source>
</evidence>
<dbReference type="EMBL" id="LYOZ01000030">
    <property type="protein sequence ID" value="OCH97573.1"/>
    <property type="molecule type" value="Genomic_DNA"/>
</dbReference>
<evidence type="ECO:0000256" key="1">
    <source>
        <dbReference type="ARBA" id="ARBA00004651"/>
    </source>
</evidence>
<evidence type="ECO:0000256" key="3">
    <source>
        <dbReference type="ARBA" id="ARBA00022692"/>
    </source>
</evidence>
<reference evidence="8 9" key="1">
    <citation type="submission" date="2016-05" db="EMBL/GenBank/DDBJ databases">
        <authorList>
            <person name="Prochazka B."/>
            <person name="Indra A."/>
            <person name="Hasenberger P."/>
            <person name="Blaschitz M."/>
            <person name="Wagner L."/>
            <person name="Wewalka G."/>
            <person name="Sorschag S."/>
            <person name="Schmid D."/>
            <person name="Ruppitsch W."/>
        </authorList>
    </citation>
    <scope>NUCLEOTIDE SEQUENCE [LARGE SCALE GENOMIC DNA]</scope>
    <source>
        <strain evidence="8 9">974010_12</strain>
    </source>
</reference>
<dbReference type="InterPro" id="IPR003856">
    <property type="entry name" value="LPS_length_determ_N"/>
</dbReference>
<sequence>MEGKHSVVMPNDEIDLVDLFRTIWKRKWLVLLVTFICIFFGALYAFLKTPIFEVKAYVSPPSIADIAAFNKGFLQANSSIDDFTTDKIYQIFLEKLVAETTKRKFYNQYFLPTISAKKKKNHQDYLYKTFFNLVSVKEITKTPLKYLVTIKGSNPSQTVLWSKQYLELARKSAVEDILLIRNAQYQQLAKSIKNEIDTNREIAKQERLARLVRLKEALTVAKAVGISHPSLSAINETTTDLSAFTSSTSYLQGVKALETEIENLRARSSDDAYINDLPRLKSAYKFYNALKIDPEGGMVFRLDGVIKKPDAPIAPNKMLIIQLSMILGLILGTGLVIVFPGKNKIS</sequence>
<keyword evidence="5 6" id="KW-0472">Membrane</keyword>
<evidence type="ECO:0000313" key="9">
    <source>
        <dbReference type="Proteomes" id="UP000093336"/>
    </source>
</evidence>
<evidence type="ECO:0000259" key="7">
    <source>
        <dbReference type="Pfam" id="PF02706"/>
    </source>
</evidence>
<feature type="transmembrane region" description="Helical" evidence="6">
    <location>
        <begin position="319"/>
        <end position="339"/>
    </location>
</feature>
<keyword evidence="9" id="KW-1185">Reference proteome</keyword>
<dbReference type="Gene3D" id="3.30.1890.10">
    <property type="entry name" value="FepE-like"/>
    <property type="match status" value="1"/>
</dbReference>
<dbReference type="PANTHER" id="PTHR32309:SF13">
    <property type="entry name" value="FERRIC ENTEROBACTIN TRANSPORT PROTEIN FEPE"/>
    <property type="match status" value="1"/>
</dbReference>
<keyword evidence="4 6" id="KW-1133">Transmembrane helix</keyword>
<gene>
    <name evidence="8" type="ORF">A8135_13850</name>
</gene>
<evidence type="ECO:0000256" key="6">
    <source>
        <dbReference type="SAM" id="Phobius"/>
    </source>
</evidence>
<dbReference type="RefSeq" id="WP_065620961.1">
    <property type="nucleotide sequence ID" value="NZ_LYOZ01000030.1"/>
</dbReference>
<comment type="subcellular location">
    <subcellularLocation>
        <location evidence="1">Cell membrane</location>
        <topology evidence="1">Multi-pass membrane protein</topology>
    </subcellularLocation>
</comment>
<feature type="transmembrane region" description="Helical" evidence="6">
    <location>
        <begin position="28"/>
        <end position="47"/>
    </location>
</feature>
<dbReference type="PANTHER" id="PTHR32309">
    <property type="entry name" value="TYROSINE-PROTEIN KINASE"/>
    <property type="match status" value="1"/>
</dbReference>
<evidence type="ECO:0000313" key="8">
    <source>
        <dbReference type="EMBL" id="OCH97573.1"/>
    </source>
</evidence>
<feature type="domain" description="Polysaccharide chain length determinant N-terminal" evidence="7">
    <location>
        <begin position="12"/>
        <end position="78"/>
    </location>
</feature>
<name>A0ABX2XSV6_9GAMM</name>
<dbReference type="Proteomes" id="UP000093336">
    <property type="component" value="Unassembled WGS sequence"/>
</dbReference>
<organism evidence="8 9">
    <name type="scientific">Legionella jamestowniensis</name>
    <dbReference type="NCBI Taxonomy" id="455"/>
    <lineage>
        <taxon>Bacteria</taxon>
        <taxon>Pseudomonadati</taxon>
        <taxon>Pseudomonadota</taxon>
        <taxon>Gammaproteobacteria</taxon>
        <taxon>Legionellales</taxon>
        <taxon>Legionellaceae</taxon>
        <taxon>Legionella</taxon>
    </lineage>
</organism>
<keyword evidence="3 6" id="KW-0812">Transmembrane</keyword>
<evidence type="ECO:0000256" key="2">
    <source>
        <dbReference type="ARBA" id="ARBA00022475"/>
    </source>
</evidence>
<dbReference type="InterPro" id="IPR050445">
    <property type="entry name" value="Bact_polysacc_biosynth/exp"/>
</dbReference>